<accession>A0A1I2R2E9</accession>
<evidence type="ECO:0000313" key="2">
    <source>
        <dbReference type="Proteomes" id="UP000198752"/>
    </source>
</evidence>
<dbReference type="EMBL" id="FOOY01000008">
    <property type="protein sequence ID" value="SFG33699.1"/>
    <property type="molecule type" value="Genomic_DNA"/>
</dbReference>
<keyword evidence="2" id="KW-1185">Reference proteome</keyword>
<feature type="non-terminal residue" evidence="1">
    <location>
        <position position="1"/>
    </location>
</feature>
<organism evidence="1 2">
    <name type="scientific">Sporolactobacillus nakayamae</name>
    <dbReference type="NCBI Taxonomy" id="269670"/>
    <lineage>
        <taxon>Bacteria</taxon>
        <taxon>Bacillati</taxon>
        <taxon>Bacillota</taxon>
        <taxon>Bacilli</taxon>
        <taxon>Bacillales</taxon>
        <taxon>Sporolactobacillaceae</taxon>
        <taxon>Sporolactobacillus</taxon>
    </lineage>
</organism>
<evidence type="ECO:0000313" key="1">
    <source>
        <dbReference type="EMBL" id="SFG33699.1"/>
    </source>
</evidence>
<name>A0A1I2R2E9_9BACL</name>
<protein>
    <submittedName>
        <fullName evidence="1">Uncharacterized protein</fullName>
    </submittedName>
</protein>
<reference evidence="2" key="1">
    <citation type="submission" date="2016-10" db="EMBL/GenBank/DDBJ databases">
        <authorList>
            <person name="Varghese N."/>
            <person name="Submissions S."/>
        </authorList>
    </citation>
    <scope>NUCLEOTIDE SEQUENCE [LARGE SCALE GENOMIC DNA]</scope>
    <source>
        <strain evidence="2">ATCC 700379</strain>
    </source>
</reference>
<dbReference type="Proteomes" id="UP000198752">
    <property type="component" value="Unassembled WGS sequence"/>
</dbReference>
<proteinExistence type="predicted"/>
<sequence length="149" mass="17084">ISVQRKESAFRQNYQRSEKRISVQLLPSWIRLSDGSVLLRVFGSTSPLLGSTLVAFGSTFRWFGSTFFLARLNFNIRSNTFSYRFTAFLPSTLHERQTSGECPRIFLYHGLQLPNQISVENKPPSCLGRRVSSYFVHFTEIVVTHSQTV</sequence>
<gene>
    <name evidence="1" type="ORF">SAMN02982927_01429</name>
</gene>
<dbReference type="AlphaFoldDB" id="A0A1I2R2E9"/>